<evidence type="ECO:0000256" key="1">
    <source>
        <dbReference type="ARBA" id="ARBA00022481"/>
    </source>
</evidence>
<dbReference type="Pfam" id="PF07963">
    <property type="entry name" value="N_methyl"/>
    <property type="match status" value="1"/>
</dbReference>
<dbReference type="InterPro" id="IPR000983">
    <property type="entry name" value="Bac_GSPG_pilin"/>
</dbReference>
<name>A0A3E1RGG5_9BURK</name>
<evidence type="ECO:0000313" key="2">
    <source>
        <dbReference type="EMBL" id="RFO98331.1"/>
    </source>
</evidence>
<dbReference type="PRINTS" id="PR00813">
    <property type="entry name" value="BCTERIALGSPG"/>
</dbReference>
<proteinExistence type="predicted"/>
<sequence length="162" mass="17773">MVGKFKRSYQRGFNMVELLAVMAILGVLAAAVMPLGETLLVARKEHELRAALRVIRSALDEYKRTVGQDVSVAGSGSGYPASLQVLVMGTPDPRTQNKGQLLYFLRTVPRDPFADPKLPPEQTWQLRAYASPAERPEPGADVYDVHSTSKATALDGSLYAQW</sequence>
<dbReference type="Gene3D" id="3.30.700.10">
    <property type="entry name" value="Glycoprotein, Type 4 Pilin"/>
    <property type="match status" value="1"/>
</dbReference>
<dbReference type="OrthoDB" id="9790526at2"/>
<reference evidence="2 3" key="1">
    <citation type="submission" date="2018-05" db="EMBL/GenBank/DDBJ databases">
        <title>Rhodoferax soyangensis sp.nov., isolated from an oligotrophic freshwater lake.</title>
        <authorList>
            <person name="Park M."/>
        </authorList>
    </citation>
    <scope>NUCLEOTIDE SEQUENCE [LARGE SCALE GENOMIC DNA]</scope>
    <source>
        <strain evidence="2 3">IMCC26218</strain>
    </source>
</reference>
<accession>A0A3E1RGG5</accession>
<dbReference type="AlphaFoldDB" id="A0A3E1RGG5"/>
<evidence type="ECO:0000313" key="3">
    <source>
        <dbReference type="Proteomes" id="UP000260665"/>
    </source>
</evidence>
<dbReference type="InterPro" id="IPR012902">
    <property type="entry name" value="N_methyl_site"/>
</dbReference>
<keyword evidence="1" id="KW-0488">Methylation</keyword>
<dbReference type="GO" id="GO:0015628">
    <property type="term" value="P:protein secretion by the type II secretion system"/>
    <property type="evidence" value="ECO:0007669"/>
    <property type="project" value="InterPro"/>
</dbReference>
<gene>
    <name evidence="2" type="ORF">DIC66_00030</name>
</gene>
<keyword evidence="3" id="KW-1185">Reference proteome</keyword>
<organism evidence="2 3">
    <name type="scientific">Rhodoferax lacus</name>
    <dbReference type="NCBI Taxonomy" id="2184758"/>
    <lineage>
        <taxon>Bacteria</taxon>
        <taxon>Pseudomonadati</taxon>
        <taxon>Pseudomonadota</taxon>
        <taxon>Betaproteobacteria</taxon>
        <taxon>Burkholderiales</taxon>
        <taxon>Comamonadaceae</taxon>
        <taxon>Rhodoferax</taxon>
    </lineage>
</organism>
<dbReference type="Proteomes" id="UP000260665">
    <property type="component" value="Unassembled WGS sequence"/>
</dbReference>
<dbReference type="InterPro" id="IPR045584">
    <property type="entry name" value="Pilin-like"/>
</dbReference>
<protein>
    <submittedName>
        <fullName evidence="2">General secretion pathway protein GspG</fullName>
    </submittedName>
</protein>
<dbReference type="SUPFAM" id="SSF54523">
    <property type="entry name" value="Pili subunits"/>
    <property type="match status" value="1"/>
</dbReference>
<comment type="caution">
    <text evidence="2">The sequence shown here is derived from an EMBL/GenBank/DDBJ whole genome shotgun (WGS) entry which is preliminary data.</text>
</comment>
<dbReference type="EMBL" id="QFZK01000001">
    <property type="protein sequence ID" value="RFO98331.1"/>
    <property type="molecule type" value="Genomic_DNA"/>
</dbReference>
<dbReference type="NCBIfam" id="TIGR02532">
    <property type="entry name" value="IV_pilin_GFxxxE"/>
    <property type="match status" value="1"/>
</dbReference>
<dbReference type="GO" id="GO:0015627">
    <property type="term" value="C:type II protein secretion system complex"/>
    <property type="evidence" value="ECO:0007669"/>
    <property type="project" value="InterPro"/>
</dbReference>